<evidence type="ECO:0000259" key="8">
    <source>
        <dbReference type="PROSITE" id="PS50235"/>
    </source>
</evidence>
<gene>
    <name evidence="9" type="ORF">TraAM80_05202</name>
</gene>
<dbReference type="Pfam" id="PF00443">
    <property type="entry name" value="UCH"/>
    <property type="match status" value="1"/>
</dbReference>
<dbReference type="Gene3D" id="3.90.70.10">
    <property type="entry name" value="Cysteine proteinases"/>
    <property type="match status" value="1"/>
</dbReference>
<comment type="caution">
    <text evidence="9">The sequence shown here is derived from an EMBL/GenBank/DDBJ whole genome shotgun (WGS) entry which is preliminary data.</text>
</comment>
<keyword evidence="7" id="KW-0788">Thiol protease</keyword>
<protein>
    <recommendedName>
        <fullName evidence="3">ubiquitinyl hydrolase 1</fullName>
        <ecNumber evidence="3">3.4.19.12</ecNumber>
    </recommendedName>
</protein>
<evidence type="ECO:0000313" key="10">
    <source>
        <dbReference type="Proteomes" id="UP000283634"/>
    </source>
</evidence>
<evidence type="ECO:0000256" key="7">
    <source>
        <dbReference type="ARBA" id="ARBA00022807"/>
    </source>
</evidence>
<comment type="similarity">
    <text evidence="2">Belongs to the peptidase C19 family.</text>
</comment>
<keyword evidence="10" id="KW-1185">Reference proteome</keyword>
<dbReference type="OrthoDB" id="292964at2759"/>
<organism evidence="9 10">
    <name type="scientific">Trypanosoma rangeli</name>
    <dbReference type="NCBI Taxonomy" id="5698"/>
    <lineage>
        <taxon>Eukaryota</taxon>
        <taxon>Discoba</taxon>
        <taxon>Euglenozoa</taxon>
        <taxon>Kinetoplastea</taxon>
        <taxon>Metakinetoplastina</taxon>
        <taxon>Trypanosomatida</taxon>
        <taxon>Trypanosomatidae</taxon>
        <taxon>Trypanosoma</taxon>
        <taxon>Herpetosoma</taxon>
    </lineage>
</organism>
<evidence type="ECO:0000256" key="4">
    <source>
        <dbReference type="ARBA" id="ARBA00022670"/>
    </source>
</evidence>
<evidence type="ECO:0000256" key="6">
    <source>
        <dbReference type="ARBA" id="ARBA00022801"/>
    </source>
</evidence>
<keyword evidence="5" id="KW-0833">Ubl conjugation pathway</keyword>
<dbReference type="RefSeq" id="XP_029238015.1">
    <property type="nucleotide sequence ID" value="XM_029382092.1"/>
</dbReference>
<evidence type="ECO:0000256" key="2">
    <source>
        <dbReference type="ARBA" id="ARBA00009085"/>
    </source>
</evidence>
<comment type="catalytic activity">
    <reaction evidence="1">
        <text>Thiol-dependent hydrolysis of ester, thioester, amide, peptide and isopeptide bonds formed by the C-terminal Gly of ubiquitin (a 76-residue protein attached to proteins as an intracellular targeting signal).</text>
        <dbReference type="EC" id="3.4.19.12"/>
    </reaction>
</comment>
<dbReference type="GO" id="GO:0006508">
    <property type="term" value="P:proteolysis"/>
    <property type="evidence" value="ECO:0007669"/>
    <property type="project" value="UniProtKB-KW"/>
</dbReference>
<evidence type="ECO:0000256" key="3">
    <source>
        <dbReference type="ARBA" id="ARBA00012759"/>
    </source>
</evidence>
<dbReference type="GO" id="GO:0004843">
    <property type="term" value="F:cysteine-type deubiquitinase activity"/>
    <property type="evidence" value="ECO:0007669"/>
    <property type="project" value="UniProtKB-EC"/>
</dbReference>
<name>A0A422NFS3_TRYRA</name>
<dbReference type="InterPro" id="IPR050185">
    <property type="entry name" value="Ub_carboxyl-term_hydrolase"/>
</dbReference>
<dbReference type="PANTHER" id="PTHR21646">
    <property type="entry name" value="UBIQUITIN CARBOXYL-TERMINAL HYDROLASE"/>
    <property type="match status" value="1"/>
</dbReference>
<evidence type="ECO:0000256" key="1">
    <source>
        <dbReference type="ARBA" id="ARBA00000707"/>
    </source>
</evidence>
<dbReference type="Proteomes" id="UP000283634">
    <property type="component" value="Unassembled WGS sequence"/>
</dbReference>
<dbReference type="PROSITE" id="PS50235">
    <property type="entry name" value="USP_3"/>
    <property type="match status" value="1"/>
</dbReference>
<feature type="domain" description="USP" evidence="8">
    <location>
        <begin position="229"/>
        <end position="556"/>
    </location>
</feature>
<dbReference type="VEuPathDB" id="TriTrypDB:TRSC58_04863"/>
<reference evidence="9 10" key="1">
    <citation type="journal article" date="2018" name="BMC Genomics">
        <title>Genomic comparison of Trypanosoma conorhini and Trypanosoma rangeli to Trypanosoma cruzi strains of high and low virulence.</title>
        <authorList>
            <person name="Bradwell K.R."/>
            <person name="Koparde V.N."/>
            <person name="Matveyev A.V."/>
            <person name="Serrano M.G."/>
            <person name="Alves J.M."/>
            <person name="Parikh H."/>
            <person name="Huang B."/>
            <person name="Lee V."/>
            <person name="Espinosa-Alvarez O."/>
            <person name="Ortiz P.A."/>
            <person name="Costa-Martins A.G."/>
            <person name="Teixeira M.M."/>
            <person name="Buck G.A."/>
        </authorList>
    </citation>
    <scope>NUCLEOTIDE SEQUENCE [LARGE SCALE GENOMIC DNA]</scope>
    <source>
        <strain evidence="9 10">AM80</strain>
    </source>
</reference>
<dbReference type="AlphaFoldDB" id="A0A422NFS3"/>
<accession>A0A422NFS3</accession>
<dbReference type="InterPro" id="IPR001394">
    <property type="entry name" value="Peptidase_C19_UCH"/>
</dbReference>
<dbReference type="PANTHER" id="PTHR21646:SF24">
    <property type="entry name" value="UBIQUITIN CARBOXYL-TERMINAL HYDROLASE"/>
    <property type="match status" value="1"/>
</dbReference>
<evidence type="ECO:0000313" key="9">
    <source>
        <dbReference type="EMBL" id="RNF04289.1"/>
    </source>
</evidence>
<dbReference type="SUPFAM" id="SSF54001">
    <property type="entry name" value="Cysteine proteinases"/>
    <property type="match status" value="1"/>
</dbReference>
<evidence type="ECO:0000256" key="5">
    <source>
        <dbReference type="ARBA" id="ARBA00022786"/>
    </source>
</evidence>
<dbReference type="EC" id="3.4.19.12" evidence="3"/>
<sequence length="557" mass="64157">MSCFQLDSECTYEEFRKTIFHHADVFSVPDRSPAEHLRVCKEVNEQANREMKAGAFDIAFFYFLRCILIIEKAKLDKQSSDVKQQLKKSLNSIEKLDKHELVQCHAQMIQRIRQREEERKRIVEQQLLPDEAEPESLEDKHARRQQELLMKEKTVVDDVLKRLKDTKIDVPFSKKQKTIEPYWSDSHNELVTVPNNHIAPPRKISNVSPNAYLVWKFNSGSFSVSSPRRGMVNLGNTCYINSVTQMLSVTPLGAYFLRDDYAKDIVNAPKGELRLVNSFSYVLRELRRTDASTPVSTSYFKDSIDALYSSFQGYSQQDANEFLRVLLDNIHNGLNDRKKIVHEVSDADTTKGSDMEISERNWYDYKNQNNSVIVNECAFQERSSLLCPLCHQISRSFTPSLGLEVPIPFFEGQVSIEDCLKAYCKEEILDGDSLYSCPSCKKQVHASKQLLLYSLPRILFLTIKRFRHYGDFSNKIEIPVVFQKKLNMSSFMCFPVKNMIYTLVGIVNHRGNIHGGHYTADCLGADGVWYSLSDESVSEAEEPNYRLAYILCYVRNG</sequence>
<proteinExistence type="inferred from homology"/>
<dbReference type="GeneID" id="40329135"/>
<dbReference type="OMA" id="RYWAQYY"/>
<keyword evidence="4" id="KW-0645">Protease</keyword>
<dbReference type="PROSITE" id="PS00973">
    <property type="entry name" value="USP_2"/>
    <property type="match status" value="1"/>
</dbReference>
<dbReference type="InterPro" id="IPR018200">
    <property type="entry name" value="USP_CS"/>
</dbReference>
<dbReference type="EMBL" id="MKGL01000167">
    <property type="protein sequence ID" value="RNF04289.1"/>
    <property type="molecule type" value="Genomic_DNA"/>
</dbReference>
<keyword evidence="6 9" id="KW-0378">Hydrolase</keyword>
<dbReference type="InterPro" id="IPR038765">
    <property type="entry name" value="Papain-like_cys_pep_sf"/>
</dbReference>
<dbReference type="InterPro" id="IPR028889">
    <property type="entry name" value="USP"/>
</dbReference>
<dbReference type="GO" id="GO:0016579">
    <property type="term" value="P:protein deubiquitination"/>
    <property type="evidence" value="ECO:0007669"/>
    <property type="project" value="InterPro"/>
</dbReference>